<dbReference type="Proteomes" id="UP000199682">
    <property type="component" value="Unassembled WGS sequence"/>
</dbReference>
<evidence type="ECO:0000313" key="2">
    <source>
        <dbReference type="Proteomes" id="UP000199682"/>
    </source>
</evidence>
<dbReference type="RefSeq" id="WP_090015125.1">
    <property type="nucleotide sequence ID" value="NZ_FNET01000036.1"/>
</dbReference>
<protein>
    <recommendedName>
        <fullName evidence="3">SprT-like family protein</fullName>
    </recommendedName>
</protein>
<reference evidence="2" key="1">
    <citation type="submission" date="2016-10" db="EMBL/GenBank/DDBJ databases">
        <authorList>
            <person name="Varghese N."/>
            <person name="Submissions S."/>
        </authorList>
    </citation>
    <scope>NUCLEOTIDE SEQUENCE [LARGE SCALE GENOMIC DNA]</scope>
    <source>
        <strain evidence="2">DSM 44796</strain>
    </source>
</reference>
<name>A0A1G9Z0F1_9PSEU</name>
<evidence type="ECO:0008006" key="3">
    <source>
        <dbReference type="Google" id="ProtNLM"/>
    </source>
</evidence>
<accession>A0A1G9Z0F1</accession>
<proteinExistence type="predicted"/>
<organism evidence="1 2">
    <name type="scientific">Lentzea albidocapillata subsp. violacea</name>
    <dbReference type="NCBI Taxonomy" id="128104"/>
    <lineage>
        <taxon>Bacteria</taxon>
        <taxon>Bacillati</taxon>
        <taxon>Actinomycetota</taxon>
        <taxon>Actinomycetes</taxon>
        <taxon>Pseudonocardiales</taxon>
        <taxon>Pseudonocardiaceae</taxon>
        <taxon>Lentzea</taxon>
    </lineage>
</organism>
<sequence length="234" mass="24781">MTTTEPQAGAGPSLSVQLVTALDATWRAIQARHPEVPDVAITMGSGTTGRRGSVKLGHFAARRWVRRTASESERADVEQHVHELEVGGEGLGRGGLATLETLLHEATHALAEVRKVPDTGDNGRYHNIKFASLARELGLDAANSGNKHGWNATSATKSTAELYAAQVEALDAAITVYRLPDPTSTPGSATSGRMLAAVCGCDKPRRFRIARGVLDLGAITCSVCRKQFTLEGDG</sequence>
<dbReference type="EMBL" id="FNET01000036">
    <property type="protein sequence ID" value="SDN14465.1"/>
    <property type="molecule type" value="Genomic_DNA"/>
</dbReference>
<dbReference type="AlphaFoldDB" id="A0A1G9Z0F1"/>
<gene>
    <name evidence="1" type="ORF">SAMN04488074_13641</name>
</gene>
<evidence type="ECO:0000313" key="1">
    <source>
        <dbReference type="EMBL" id="SDN14465.1"/>
    </source>
</evidence>